<accession>A0A2P2LKP4</accession>
<proteinExistence type="predicted"/>
<evidence type="ECO:0000313" key="2">
    <source>
        <dbReference type="EMBL" id="MBX18540.1"/>
    </source>
</evidence>
<name>A0A2P2LKP4_RHIMU</name>
<reference evidence="2" key="1">
    <citation type="submission" date="2018-02" db="EMBL/GenBank/DDBJ databases">
        <title>Rhizophora mucronata_Transcriptome.</title>
        <authorList>
            <person name="Meera S.P."/>
            <person name="Sreeshan A."/>
            <person name="Augustine A."/>
        </authorList>
    </citation>
    <scope>NUCLEOTIDE SEQUENCE</scope>
    <source>
        <tissue evidence="2">Leaf</tissue>
    </source>
</reference>
<feature type="region of interest" description="Disordered" evidence="1">
    <location>
        <begin position="88"/>
        <end position="116"/>
    </location>
</feature>
<dbReference type="AlphaFoldDB" id="A0A2P2LKP4"/>
<evidence type="ECO:0000256" key="1">
    <source>
        <dbReference type="SAM" id="MobiDB-lite"/>
    </source>
</evidence>
<protein>
    <submittedName>
        <fullName evidence="2">Pentatricopeptide repeat-containing protein At4g04790-like</fullName>
    </submittedName>
</protein>
<organism evidence="2">
    <name type="scientific">Rhizophora mucronata</name>
    <name type="common">Asiatic mangrove</name>
    <dbReference type="NCBI Taxonomy" id="61149"/>
    <lineage>
        <taxon>Eukaryota</taxon>
        <taxon>Viridiplantae</taxon>
        <taxon>Streptophyta</taxon>
        <taxon>Embryophyta</taxon>
        <taxon>Tracheophyta</taxon>
        <taxon>Spermatophyta</taxon>
        <taxon>Magnoliopsida</taxon>
        <taxon>eudicotyledons</taxon>
        <taxon>Gunneridae</taxon>
        <taxon>Pentapetalae</taxon>
        <taxon>rosids</taxon>
        <taxon>fabids</taxon>
        <taxon>Malpighiales</taxon>
        <taxon>Rhizophoraceae</taxon>
        <taxon>Rhizophora</taxon>
    </lineage>
</organism>
<sequence length="141" mass="15319">MVASVPTYRAHVATNLLQRPCCVDLKINLCFLDRHTSLRCMDILLSVCDNHGTFSVVCKFLVPFESKLLSLNADNICFDSWLVVSSESESEARSPSTGRPELLTGAGRSGLEMDGDFRGLAENSAAAAREAWGDGASMEDM</sequence>
<dbReference type="EMBL" id="GGEC01038056">
    <property type="protein sequence ID" value="MBX18540.1"/>
    <property type="molecule type" value="Transcribed_RNA"/>
</dbReference>